<keyword evidence="3" id="KW-0238">DNA-binding</keyword>
<dbReference type="Gene3D" id="3.40.190.10">
    <property type="entry name" value="Periplasmic binding protein-like II"/>
    <property type="match status" value="2"/>
</dbReference>
<dbReference type="GO" id="GO:0000976">
    <property type="term" value="F:transcription cis-regulatory region binding"/>
    <property type="evidence" value="ECO:0007669"/>
    <property type="project" value="TreeGrafter"/>
</dbReference>
<feature type="domain" description="HTH lysR-type" evidence="5">
    <location>
        <begin position="1"/>
        <end position="53"/>
    </location>
</feature>
<comment type="caution">
    <text evidence="6">The sequence shown here is derived from an EMBL/GenBank/DDBJ whole genome shotgun (WGS) entry which is preliminary data.</text>
</comment>
<evidence type="ECO:0000256" key="1">
    <source>
        <dbReference type="ARBA" id="ARBA00009437"/>
    </source>
</evidence>
<protein>
    <submittedName>
        <fullName evidence="6">LysR family transcriptional regulator</fullName>
    </submittedName>
</protein>
<dbReference type="CDD" id="cd05466">
    <property type="entry name" value="PBP2_LTTR_substrate"/>
    <property type="match status" value="1"/>
</dbReference>
<dbReference type="PRINTS" id="PR00039">
    <property type="entry name" value="HTHLYSR"/>
</dbReference>
<evidence type="ECO:0000256" key="4">
    <source>
        <dbReference type="ARBA" id="ARBA00023163"/>
    </source>
</evidence>
<gene>
    <name evidence="6" type="primary">metR</name>
    <name evidence="6" type="ORF">TMPK1_19280</name>
</gene>
<dbReference type="AlphaFoldDB" id="A0A8S8XCV1"/>
<keyword evidence="2" id="KW-0805">Transcription regulation</keyword>
<comment type="similarity">
    <text evidence="1">Belongs to the LysR transcriptional regulatory family.</text>
</comment>
<dbReference type="InterPro" id="IPR000847">
    <property type="entry name" value="LysR_HTH_N"/>
</dbReference>
<dbReference type="EMBL" id="BOPV01000001">
    <property type="protein sequence ID" value="GIL39691.1"/>
    <property type="molecule type" value="Genomic_DNA"/>
</dbReference>
<name>A0A8S8XCV1_9PROT</name>
<dbReference type="InterPro" id="IPR005119">
    <property type="entry name" value="LysR_subst-bd"/>
</dbReference>
<dbReference type="Proteomes" id="UP000681075">
    <property type="component" value="Unassembled WGS sequence"/>
</dbReference>
<keyword evidence="4" id="KW-0804">Transcription</keyword>
<dbReference type="SUPFAM" id="SSF53850">
    <property type="entry name" value="Periplasmic binding protein-like II"/>
    <property type="match status" value="1"/>
</dbReference>
<keyword evidence="7" id="KW-1185">Reference proteome</keyword>
<dbReference type="InterPro" id="IPR036388">
    <property type="entry name" value="WH-like_DNA-bd_sf"/>
</dbReference>
<evidence type="ECO:0000313" key="7">
    <source>
        <dbReference type="Proteomes" id="UP000681075"/>
    </source>
</evidence>
<dbReference type="Gene3D" id="1.10.10.10">
    <property type="entry name" value="Winged helix-like DNA-binding domain superfamily/Winged helix DNA-binding domain"/>
    <property type="match status" value="1"/>
</dbReference>
<dbReference type="PANTHER" id="PTHR30126">
    <property type="entry name" value="HTH-TYPE TRANSCRIPTIONAL REGULATOR"/>
    <property type="match status" value="1"/>
</dbReference>
<dbReference type="Pfam" id="PF03466">
    <property type="entry name" value="LysR_substrate"/>
    <property type="match status" value="1"/>
</dbReference>
<dbReference type="PANTHER" id="PTHR30126:SF25">
    <property type="entry name" value="HTH-TYPE TRANSCRIPTIONAL REGULATOR METR"/>
    <property type="match status" value="1"/>
</dbReference>
<dbReference type="Pfam" id="PF00126">
    <property type="entry name" value="HTH_1"/>
    <property type="match status" value="1"/>
</dbReference>
<evidence type="ECO:0000313" key="6">
    <source>
        <dbReference type="EMBL" id="GIL39691.1"/>
    </source>
</evidence>
<evidence type="ECO:0000259" key="5">
    <source>
        <dbReference type="PROSITE" id="PS50931"/>
    </source>
</evidence>
<dbReference type="SUPFAM" id="SSF46785">
    <property type="entry name" value="Winged helix' DNA-binding domain"/>
    <property type="match status" value="1"/>
</dbReference>
<sequence length="310" mass="34021">MRLVQAVAREGTLTRAGTRLHLSQSALSHQLLGLEKDLGAKLFDRVGKRMMPTEAGLRLLEIADTTLRALDEAEASLQQQRHDERPRLRVAPSCYTMYPWLAAGMARFAGMSPTLDLQIVPDVGRCDVGLLVADEVDLLISHQPSGDARFESKRLFAMEILALLSPSHRLVTSRTSRRPAIAWRELAGETLLTHDLRESDERSLREATAANSGPPTRIWFVQMTEAIAELARAGHGIGIIAEQILPSPLGGEGLVTMPLWPREERVAWAIWQKSKADRLPLAQLAGHLSTLREQQAAQPFLSVVGGTASG</sequence>
<dbReference type="InterPro" id="IPR036390">
    <property type="entry name" value="WH_DNA-bd_sf"/>
</dbReference>
<proteinExistence type="inferred from homology"/>
<dbReference type="GO" id="GO:0003700">
    <property type="term" value="F:DNA-binding transcription factor activity"/>
    <property type="evidence" value="ECO:0007669"/>
    <property type="project" value="InterPro"/>
</dbReference>
<organism evidence="6 7">
    <name type="scientific">Roseiterribacter gracilis</name>
    <dbReference type="NCBI Taxonomy" id="2812848"/>
    <lineage>
        <taxon>Bacteria</taxon>
        <taxon>Pseudomonadati</taxon>
        <taxon>Pseudomonadota</taxon>
        <taxon>Alphaproteobacteria</taxon>
        <taxon>Rhodospirillales</taxon>
        <taxon>Roseiterribacteraceae</taxon>
        <taxon>Roseiterribacter</taxon>
    </lineage>
</organism>
<reference evidence="6" key="1">
    <citation type="submission" date="2021-02" db="EMBL/GenBank/DDBJ databases">
        <title>Genome sequence of Rhodospirillales sp. strain TMPK1 isolated from soil.</title>
        <authorList>
            <person name="Nakai R."/>
            <person name="Kusada H."/>
            <person name="Tamaki H."/>
        </authorList>
    </citation>
    <scope>NUCLEOTIDE SEQUENCE</scope>
    <source>
        <strain evidence="6">TMPK1</strain>
    </source>
</reference>
<evidence type="ECO:0000256" key="2">
    <source>
        <dbReference type="ARBA" id="ARBA00023015"/>
    </source>
</evidence>
<evidence type="ECO:0000256" key="3">
    <source>
        <dbReference type="ARBA" id="ARBA00023125"/>
    </source>
</evidence>
<accession>A0A8S8XCV1</accession>
<dbReference type="PROSITE" id="PS50931">
    <property type="entry name" value="HTH_LYSR"/>
    <property type="match status" value="1"/>
</dbReference>